<name>A0ACC2GNS2_DALPE</name>
<sequence length="82" mass="9347">MKLSIAVAVLMLVFAAHTEAQEAEKTIVEHFSNFGDQLKDMSVKTKDLVGKISDSEFATKTRNWFTEQFDKMKTKIDETFQA</sequence>
<keyword evidence="2" id="KW-1185">Reference proteome</keyword>
<reference evidence="1" key="1">
    <citation type="submission" date="2021-05" db="EMBL/GenBank/DDBJ databases">
        <authorList>
            <person name="Pan Q."/>
            <person name="Jouanno E."/>
            <person name="Zahm M."/>
            <person name="Klopp C."/>
            <person name="Cabau C."/>
            <person name="Louis A."/>
            <person name="Berthelot C."/>
            <person name="Parey E."/>
            <person name="Roest Crollius H."/>
            <person name="Montfort J."/>
            <person name="Robinson-Rechavi M."/>
            <person name="Bouchez O."/>
            <person name="Lampietro C."/>
            <person name="Lopez Roques C."/>
            <person name="Donnadieu C."/>
            <person name="Postlethwait J."/>
            <person name="Bobe J."/>
            <person name="Dillon D."/>
            <person name="Chandos A."/>
            <person name="von Hippel F."/>
            <person name="Guiguen Y."/>
        </authorList>
    </citation>
    <scope>NUCLEOTIDE SEQUENCE</scope>
    <source>
        <strain evidence="1">YG-Jan2019</strain>
    </source>
</reference>
<proteinExistence type="predicted"/>
<protein>
    <submittedName>
        <fullName evidence="1">Uncharacterized protein</fullName>
    </submittedName>
</protein>
<evidence type="ECO:0000313" key="2">
    <source>
        <dbReference type="Proteomes" id="UP001157502"/>
    </source>
</evidence>
<comment type="caution">
    <text evidence="1">The sequence shown here is derived from an EMBL/GenBank/DDBJ whole genome shotgun (WGS) entry which is preliminary data.</text>
</comment>
<organism evidence="1 2">
    <name type="scientific">Dallia pectoralis</name>
    <name type="common">Alaska blackfish</name>
    <dbReference type="NCBI Taxonomy" id="75939"/>
    <lineage>
        <taxon>Eukaryota</taxon>
        <taxon>Metazoa</taxon>
        <taxon>Chordata</taxon>
        <taxon>Craniata</taxon>
        <taxon>Vertebrata</taxon>
        <taxon>Euteleostomi</taxon>
        <taxon>Actinopterygii</taxon>
        <taxon>Neopterygii</taxon>
        <taxon>Teleostei</taxon>
        <taxon>Protacanthopterygii</taxon>
        <taxon>Esociformes</taxon>
        <taxon>Umbridae</taxon>
        <taxon>Dallia</taxon>
    </lineage>
</organism>
<accession>A0ACC2GNS2</accession>
<dbReference type="Proteomes" id="UP001157502">
    <property type="component" value="Chromosome 11"/>
</dbReference>
<dbReference type="EMBL" id="CM055738">
    <property type="protein sequence ID" value="KAJ8005268.1"/>
    <property type="molecule type" value="Genomic_DNA"/>
</dbReference>
<gene>
    <name evidence="1" type="ORF">DPEC_G00144870</name>
</gene>
<evidence type="ECO:0000313" key="1">
    <source>
        <dbReference type="EMBL" id="KAJ8005268.1"/>
    </source>
</evidence>